<dbReference type="InterPro" id="IPR029035">
    <property type="entry name" value="DHS-like_NAD/FAD-binding_dom"/>
</dbReference>
<keyword evidence="9" id="KW-0012">Acyltransferase</keyword>
<feature type="domain" description="Thiamine pyrophosphate enzyme TPP-binding" evidence="13">
    <location>
        <begin position="405"/>
        <end position="558"/>
    </location>
</feature>
<name>A0ABQ4NNR2_9RHOB</name>
<evidence type="ECO:0000313" key="15">
    <source>
        <dbReference type="EMBL" id="GIT96047.1"/>
    </source>
</evidence>
<accession>A0ABQ4NNR2</accession>
<dbReference type="RefSeq" id="WP_220749558.1">
    <property type="nucleotide sequence ID" value="NZ_BPFH01000005.1"/>
</dbReference>
<evidence type="ECO:0000259" key="12">
    <source>
        <dbReference type="Pfam" id="PF00205"/>
    </source>
</evidence>
<dbReference type="PROSITE" id="PS00187">
    <property type="entry name" value="TPP_ENZYMES"/>
    <property type="match status" value="1"/>
</dbReference>
<evidence type="ECO:0000256" key="5">
    <source>
        <dbReference type="ARBA" id="ARBA00022679"/>
    </source>
</evidence>
<evidence type="ECO:0000256" key="8">
    <source>
        <dbReference type="ARBA" id="ARBA00023052"/>
    </source>
</evidence>
<keyword evidence="16" id="KW-1185">Reference proteome</keyword>
<evidence type="ECO:0000256" key="9">
    <source>
        <dbReference type="ARBA" id="ARBA00023315"/>
    </source>
</evidence>
<dbReference type="Pfam" id="PF02776">
    <property type="entry name" value="TPP_enzyme_N"/>
    <property type="match status" value="1"/>
</dbReference>
<dbReference type="SUPFAM" id="SSF52467">
    <property type="entry name" value="DHS-like NAD/FAD-binding domain"/>
    <property type="match status" value="1"/>
</dbReference>
<protein>
    <recommendedName>
        <fullName evidence="4 10">Sulfoacetaldehyde acetyltransferase</fullName>
        <ecNumber evidence="4 10">2.3.3.15</ecNumber>
    </recommendedName>
</protein>
<dbReference type="EMBL" id="BPFH01000005">
    <property type="protein sequence ID" value="GIT96047.1"/>
    <property type="molecule type" value="Genomic_DNA"/>
</dbReference>
<evidence type="ECO:0000256" key="11">
    <source>
        <dbReference type="RuleBase" id="RU362132"/>
    </source>
</evidence>
<dbReference type="Proteomes" id="UP000786693">
    <property type="component" value="Unassembled WGS sequence"/>
</dbReference>
<dbReference type="SUPFAM" id="SSF52518">
    <property type="entry name" value="Thiamin diphosphate-binding fold (THDP-binding)"/>
    <property type="match status" value="2"/>
</dbReference>
<reference evidence="15 16" key="1">
    <citation type="submission" date="2021-05" db="EMBL/GenBank/DDBJ databases">
        <title>Bacteria Genome sequencing.</title>
        <authorList>
            <person name="Takabe Y."/>
            <person name="Nakajima Y."/>
            <person name="Suzuki S."/>
            <person name="Shiozaki T."/>
        </authorList>
    </citation>
    <scope>NUCLEOTIDE SEQUENCE [LARGE SCALE GENOMIC DNA]</scope>
    <source>
        <strain evidence="15 16">AI_62</strain>
    </source>
</reference>
<evidence type="ECO:0000256" key="6">
    <source>
        <dbReference type="ARBA" id="ARBA00022723"/>
    </source>
</evidence>
<dbReference type="CDD" id="cd07035">
    <property type="entry name" value="TPP_PYR_POX_like"/>
    <property type="match status" value="1"/>
</dbReference>
<dbReference type="Gene3D" id="3.40.50.970">
    <property type="match status" value="2"/>
</dbReference>
<keyword evidence="7" id="KW-0460">Magnesium</keyword>
<keyword evidence="6" id="KW-0479">Metal-binding</keyword>
<dbReference type="Gene3D" id="3.40.50.1220">
    <property type="entry name" value="TPP-binding domain"/>
    <property type="match status" value="1"/>
</dbReference>
<evidence type="ECO:0000256" key="2">
    <source>
        <dbReference type="ARBA" id="ARBA00001964"/>
    </source>
</evidence>
<evidence type="ECO:0000256" key="7">
    <source>
        <dbReference type="ARBA" id="ARBA00022842"/>
    </source>
</evidence>
<evidence type="ECO:0000256" key="4">
    <source>
        <dbReference type="ARBA" id="ARBA00012971"/>
    </source>
</evidence>
<comment type="cofactor">
    <cofactor evidence="2">
        <name>thiamine diphosphate</name>
        <dbReference type="ChEBI" id="CHEBI:58937"/>
    </cofactor>
</comment>
<proteinExistence type="inferred from homology"/>
<keyword evidence="5" id="KW-0808">Transferase</keyword>
<evidence type="ECO:0000256" key="1">
    <source>
        <dbReference type="ARBA" id="ARBA00001946"/>
    </source>
</evidence>
<dbReference type="InterPro" id="IPR012001">
    <property type="entry name" value="Thiamin_PyroP_enz_TPP-bd_dom"/>
</dbReference>
<comment type="cofactor">
    <cofactor evidence="1">
        <name>Mg(2+)</name>
        <dbReference type="ChEBI" id="CHEBI:18420"/>
    </cofactor>
</comment>
<dbReference type="EC" id="2.3.3.15" evidence="4 10"/>
<evidence type="ECO:0000256" key="10">
    <source>
        <dbReference type="NCBIfam" id="TIGR03457"/>
    </source>
</evidence>
<keyword evidence="8 11" id="KW-0786">Thiamine pyrophosphate</keyword>
<comment type="similarity">
    <text evidence="3 11">Belongs to the TPP enzyme family.</text>
</comment>
<evidence type="ECO:0000256" key="3">
    <source>
        <dbReference type="ARBA" id="ARBA00007812"/>
    </source>
</evidence>
<evidence type="ECO:0000313" key="16">
    <source>
        <dbReference type="Proteomes" id="UP000786693"/>
    </source>
</evidence>
<sequence>MKMTTEEAFVKTLQAHGIRHAFGIIGSAMMPISDIFPAAGITFWDCAHEGSAGFMADGYTRATGEMSMMIAQNGPGITNFVTAVKTAYWNHTPCLLVTPQAANKTIGQGGFQEMEQMNLFADCVAYQEEVRDPTRIAEVLTRVIAKAHRLSGPAQINIPRDFWTQVVDIEIPEPIVFEASPGGENSVAKAAELISNAKNPVILNGAGVVLSEGGIAASMALAEKLDAPVCVGYQHNDAFPGSHPLFAGPLGYNGSKAGMQLISEADVVVCLGTRLNPFSTLPGYGINYWPTDAKIIQVDINPDRIGLTKKVTVGIVGDAAKVATGILNALADDAGDAGREERKAKIAQTKSAWAQELSSLDHEQDDPGTTWNERARAARPDWMSPRKAWRAIQQALPREAIISSDIGNNCAIGNAYPDFDEGRKYLAPGLFGPCGYGLPSIVGAKIGQPNVPVVGFAGDGAFGIAVNELTAIGRGEWPAITQIVFRNYQWGAEKRNSTLWFDDNFVGTELDMQVSYAGIAQACGLIGVQAKTQEELTAMLNQAIKDQMENNKTTLIEVILNQELGEPFRRDAMKKPVRVAGISKDDMNVAAE</sequence>
<dbReference type="NCBIfam" id="NF005713">
    <property type="entry name" value="PRK07525.1"/>
    <property type="match status" value="1"/>
</dbReference>
<comment type="caution">
    <text evidence="15">The sequence shown here is derived from an EMBL/GenBank/DDBJ whole genome shotgun (WGS) entry which is preliminary data.</text>
</comment>
<organism evidence="15 16">
    <name type="scientific">Jannaschia pagri</name>
    <dbReference type="NCBI Taxonomy" id="2829797"/>
    <lineage>
        <taxon>Bacteria</taxon>
        <taxon>Pseudomonadati</taxon>
        <taxon>Pseudomonadota</taxon>
        <taxon>Alphaproteobacteria</taxon>
        <taxon>Rhodobacterales</taxon>
        <taxon>Roseobacteraceae</taxon>
        <taxon>Jannaschia</taxon>
    </lineage>
</organism>
<dbReference type="Pfam" id="PF02775">
    <property type="entry name" value="TPP_enzyme_C"/>
    <property type="match status" value="1"/>
</dbReference>
<dbReference type="Pfam" id="PF00205">
    <property type="entry name" value="TPP_enzyme_M"/>
    <property type="match status" value="1"/>
</dbReference>
<evidence type="ECO:0000259" key="14">
    <source>
        <dbReference type="Pfam" id="PF02776"/>
    </source>
</evidence>
<feature type="domain" description="Thiamine pyrophosphate enzyme central" evidence="12">
    <location>
        <begin position="187"/>
        <end position="323"/>
    </location>
</feature>
<dbReference type="PANTHER" id="PTHR18968:SF13">
    <property type="entry name" value="ACETOLACTATE SYNTHASE CATALYTIC SUBUNIT, MITOCHONDRIAL"/>
    <property type="match status" value="1"/>
</dbReference>
<dbReference type="PANTHER" id="PTHR18968">
    <property type="entry name" value="THIAMINE PYROPHOSPHATE ENZYMES"/>
    <property type="match status" value="1"/>
</dbReference>
<feature type="domain" description="Thiamine pyrophosphate enzyme N-terminal TPP-binding" evidence="14">
    <location>
        <begin position="3"/>
        <end position="118"/>
    </location>
</feature>
<dbReference type="InterPro" id="IPR029061">
    <property type="entry name" value="THDP-binding"/>
</dbReference>
<dbReference type="InterPro" id="IPR017820">
    <property type="entry name" value="Sulphoacetald_Actrfrase"/>
</dbReference>
<dbReference type="NCBIfam" id="TIGR03457">
    <property type="entry name" value="sulphoacet_xsc"/>
    <property type="match status" value="1"/>
</dbReference>
<dbReference type="InterPro" id="IPR000399">
    <property type="entry name" value="TPP-bd_CS"/>
</dbReference>
<evidence type="ECO:0000259" key="13">
    <source>
        <dbReference type="Pfam" id="PF02775"/>
    </source>
</evidence>
<dbReference type="InterPro" id="IPR045229">
    <property type="entry name" value="TPP_enz"/>
</dbReference>
<dbReference type="InterPro" id="IPR012000">
    <property type="entry name" value="Thiamin_PyroP_enz_cen_dom"/>
</dbReference>
<gene>
    <name evidence="15" type="primary">ilvB2</name>
    <name evidence="15" type="ORF">JANAI62_26700</name>
</gene>
<dbReference type="InterPro" id="IPR011766">
    <property type="entry name" value="TPP_enzyme_TPP-bd"/>
</dbReference>